<comment type="caution">
    <text evidence="1">The sequence shown here is derived from an EMBL/GenBank/DDBJ whole genome shotgun (WGS) entry which is preliminary data.</text>
</comment>
<keyword evidence="1" id="KW-0675">Receptor</keyword>
<dbReference type="Proteomes" id="UP000297703">
    <property type="component" value="Unassembled WGS sequence"/>
</dbReference>
<evidence type="ECO:0000313" key="1">
    <source>
        <dbReference type="EMBL" id="TFJ99505.1"/>
    </source>
</evidence>
<dbReference type="EMBL" id="QXTE01000325">
    <property type="protein sequence ID" value="TFJ99505.1"/>
    <property type="molecule type" value="Genomic_DNA"/>
</dbReference>
<reference evidence="1 2" key="2">
    <citation type="submission" date="2019-04" db="EMBL/GenBank/DDBJ databases">
        <title>The genome sequence of big-headed turtle.</title>
        <authorList>
            <person name="Gong S."/>
        </authorList>
    </citation>
    <scope>NUCLEOTIDE SEQUENCE [LARGE SCALE GENOMIC DNA]</scope>
    <source>
        <strain evidence="1">DO16091913</strain>
        <tissue evidence="1">Muscle</tissue>
    </source>
</reference>
<evidence type="ECO:0000313" key="2">
    <source>
        <dbReference type="Proteomes" id="UP000297703"/>
    </source>
</evidence>
<organism evidence="1 2">
    <name type="scientific">Platysternon megacephalum</name>
    <name type="common">big-headed turtle</name>
    <dbReference type="NCBI Taxonomy" id="55544"/>
    <lineage>
        <taxon>Eukaryota</taxon>
        <taxon>Metazoa</taxon>
        <taxon>Chordata</taxon>
        <taxon>Craniata</taxon>
        <taxon>Vertebrata</taxon>
        <taxon>Euteleostomi</taxon>
        <taxon>Archelosauria</taxon>
        <taxon>Testudinata</taxon>
        <taxon>Testudines</taxon>
        <taxon>Cryptodira</taxon>
        <taxon>Durocryptodira</taxon>
        <taxon>Testudinoidea</taxon>
        <taxon>Platysternidae</taxon>
        <taxon>Platysternon</taxon>
    </lineage>
</organism>
<sequence>MTPQAEAERDTGILTPTTMWEPGYTLQPSCQPSSHRRSWQLCLCPGCGENTWVALQLVKAKLCLHFATNGRFVLLQVCACPPPHALSRTDKVTFLFSFKATDSEAFLADWQKTRHSPGSCKWKIHPPPRFPQKVWRKKIQESKNARFKLTFLLVYTILVQTNNQTEACWKS</sequence>
<gene>
    <name evidence="1" type="ORF">DR999_PMT18485</name>
</gene>
<keyword evidence="2" id="KW-1185">Reference proteome</keyword>
<reference evidence="1 2" key="1">
    <citation type="submission" date="2019-04" db="EMBL/GenBank/DDBJ databases">
        <title>Draft genome of the big-headed turtle Platysternon megacephalum.</title>
        <authorList>
            <person name="Gong S."/>
        </authorList>
    </citation>
    <scope>NUCLEOTIDE SEQUENCE [LARGE SCALE GENOMIC DNA]</scope>
    <source>
        <strain evidence="1">DO16091913</strain>
        <tissue evidence="1">Muscle</tissue>
    </source>
</reference>
<name>A0A4D9DPG9_9SAUR</name>
<protein>
    <submittedName>
        <fullName evidence="1">Adrenocorticotropic hormone receptor</fullName>
    </submittedName>
</protein>
<dbReference type="AlphaFoldDB" id="A0A4D9DPG9"/>
<proteinExistence type="predicted"/>
<accession>A0A4D9DPG9</accession>